<evidence type="ECO:0000256" key="3">
    <source>
        <dbReference type="ARBA" id="ARBA00023125"/>
    </source>
</evidence>
<dbReference type="GO" id="GO:0000976">
    <property type="term" value="F:transcription cis-regulatory region binding"/>
    <property type="evidence" value="ECO:0007669"/>
    <property type="project" value="TreeGrafter"/>
</dbReference>
<proteinExistence type="predicted"/>
<dbReference type="PANTHER" id="PTHR37534:SF23">
    <property type="entry name" value="ZN(II)2CYS6 TRANSCRIPTION FACTOR (EUROFUNG)"/>
    <property type="match status" value="1"/>
</dbReference>
<dbReference type="PANTHER" id="PTHR37534">
    <property type="entry name" value="TRANSCRIPTIONAL ACTIVATOR PROTEIN UGA3"/>
    <property type="match status" value="1"/>
</dbReference>
<dbReference type="Pfam" id="PF00172">
    <property type="entry name" value="Zn_clus"/>
    <property type="match status" value="1"/>
</dbReference>
<dbReference type="PROSITE" id="PS00463">
    <property type="entry name" value="ZN2_CY6_FUNGAL_1"/>
    <property type="match status" value="1"/>
</dbReference>
<keyword evidence="5" id="KW-0539">Nucleus</keyword>
<reference evidence="9" key="1">
    <citation type="journal article" date="2017" name="Genome Biol.">
        <title>Comparative genomics reveals high biological diversity and specific adaptations in the industrially and medically important fungal genus Aspergillus.</title>
        <authorList>
            <person name="de Vries R.P."/>
            <person name="Riley R."/>
            <person name="Wiebenga A."/>
            <person name="Aguilar-Osorio G."/>
            <person name="Amillis S."/>
            <person name="Uchima C.A."/>
            <person name="Anderluh G."/>
            <person name="Asadollahi M."/>
            <person name="Askin M."/>
            <person name="Barry K."/>
            <person name="Battaglia E."/>
            <person name="Bayram O."/>
            <person name="Benocci T."/>
            <person name="Braus-Stromeyer S.A."/>
            <person name="Caldana C."/>
            <person name="Canovas D."/>
            <person name="Cerqueira G.C."/>
            <person name="Chen F."/>
            <person name="Chen W."/>
            <person name="Choi C."/>
            <person name="Clum A."/>
            <person name="Dos Santos R.A."/>
            <person name="Damasio A.R."/>
            <person name="Diallinas G."/>
            <person name="Emri T."/>
            <person name="Fekete E."/>
            <person name="Flipphi M."/>
            <person name="Freyberg S."/>
            <person name="Gallo A."/>
            <person name="Gournas C."/>
            <person name="Habgood R."/>
            <person name="Hainaut M."/>
            <person name="Harispe M.L."/>
            <person name="Henrissat B."/>
            <person name="Hilden K.S."/>
            <person name="Hope R."/>
            <person name="Hossain A."/>
            <person name="Karabika E."/>
            <person name="Karaffa L."/>
            <person name="Karanyi Z."/>
            <person name="Krasevec N."/>
            <person name="Kuo A."/>
            <person name="Kusch H."/>
            <person name="LaButti K."/>
            <person name="Lagendijk E.L."/>
            <person name="Lapidus A."/>
            <person name="Levasseur A."/>
            <person name="Lindquist E."/>
            <person name="Lipzen A."/>
            <person name="Logrieco A.F."/>
            <person name="MacCabe A."/>
            <person name="Maekelae M.R."/>
            <person name="Malavazi I."/>
            <person name="Melin P."/>
            <person name="Meyer V."/>
            <person name="Mielnichuk N."/>
            <person name="Miskei M."/>
            <person name="Molnar A.P."/>
            <person name="Mule G."/>
            <person name="Ngan C.Y."/>
            <person name="Orejas M."/>
            <person name="Orosz E."/>
            <person name="Ouedraogo J.P."/>
            <person name="Overkamp K.M."/>
            <person name="Park H.-S."/>
            <person name="Perrone G."/>
            <person name="Piumi F."/>
            <person name="Punt P.J."/>
            <person name="Ram A.F."/>
            <person name="Ramon A."/>
            <person name="Rauscher S."/>
            <person name="Record E."/>
            <person name="Riano-Pachon D.M."/>
            <person name="Robert V."/>
            <person name="Roehrig J."/>
            <person name="Ruller R."/>
            <person name="Salamov A."/>
            <person name="Salih N.S."/>
            <person name="Samson R.A."/>
            <person name="Sandor E."/>
            <person name="Sanguinetti M."/>
            <person name="Schuetze T."/>
            <person name="Sepcic K."/>
            <person name="Shelest E."/>
            <person name="Sherlock G."/>
            <person name="Sophianopoulou V."/>
            <person name="Squina F.M."/>
            <person name="Sun H."/>
            <person name="Susca A."/>
            <person name="Todd R.B."/>
            <person name="Tsang A."/>
            <person name="Unkles S.E."/>
            <person name="van de Wiele N."/>
            <person name="van Rossen-Uffink D."/>
            <person name="Oliveira J.V."/>
            <person name="Vesth T.C."/>
            <person name="Visser J."/>
            <person name="Yu J.-H."/>
            <person name="Zhou M."/>
            <person name="Andersen M.R."/>
            <person name="Archer D.B."/>
            <person name="Baker S.E."/>
            <person name="Benoit I."/>
            <person name="Brakhage A.A."/>
            <person name="Braus G.H."/>
            <person name="Fischer R."/>
            <person name="Frisvad J.C."/>
            <person name="Goldman G.H."/>
            <person name="Houbraken J."/>
            <person name="Oakley B."/>
            <person name="Pocsi I."/>
            <person name="Scazzocchio C."/>
            <person name="Seiboth B."/>
            <person name="vanKuyk P.A."/>
            <person name="Wortman J."/>
            <person name="Dyer P.S."/>
            <person name="Grigoriev I.V."/>
        </authorList>
    </citation>
    <scope>NUCLEOTIDE SEQUENCE [LARGE SCALE GENOMIC DNA]</scope>
    <source>
        <strain evidence="9">CBS 506.65</strain>
    </source>
</reference>
<keyword evidence="9" id="KW-1185">Reference proteome</keyword>
<dbReference type="GO" id="GO:0045944">
    <property type="term" value="P:positive regulation of transcription by RNA polymerase II"/>
    <property type="evidence" value="ECO:0007669"/>
    <property type="project" value="TreeGrafter"/>
</dbReference>
<feature type="region of interest" description="Disordered" evidence="6">
    <location>
        <begin position="993"/>
        <end position="1012"/>
    </location>
</feature>
<dbReference type="EMBL" id="KV878342">
    <property type="protein sequence ID" value="OJJ46771.1"/>
    <property type="molecule type" value="Genomic_DNA"/>
</dbReference>
<comment type="subcellular location">
    <subcellularLocation>
        <location evidence="1">Nucleus</location>
    </subcellularLocation>
</comment>
<feature type="compositionally biased region" description="Polar residues" evidence="6">
    <location>
        <begin position="1000"/>
        <end position="1012"/>
    </location>
</feature>
<dbReference type="SUPFAM" id="SSF57701">
    <property type="entry name" value="Zn2/Cys6 DNA-binding domain"/>
    <property type="match status" value="1"/>
</dbReference>
<dbReference type="VEuPathDB" id="FungiDB:ASPZODRAFT_66476"/>
<evidence type="ECO:0000256" key="4">
    <source>
        <dbReference type="ARBA" id="ARBA00023163"/>
    </source>
</evidence>
<dbReference type="Proteomes" id="UP000184188">
    <property type="component" value="Unassembled WGS sequence"/>
</dbReference>
<dbReference type="InterPro" id="IPR021858">
    <property type="entry name" value="Fun_TF"/>
</dbReference>
<keyword evidence="2" id="KW-0805">Transcription regulation</keyword>
<dbReference type="OrthoDB" id="5391043at2759"/>
<dbReference type="Gene3D" id="4.10.240.10">
    <property type="entry name" value="Zn(2)-C6 fungal-type DNA-binding domain"/>
    <property type="match status" value="1"/>
</dbReference>
<dbReference type="GO" id="GO:0005634">
    <property type="term" value="C:nucleus"/>
    <property type="evidence" value="ECO:0007669"/>
    <property type="project" value="UniProtKB-SubCell"/>
</dbReference>
<dbReference type="PROSITE" id="PS50048">
    <property type="entry name" value="ZN2_CY6_FUNGAL_2"/>
    <property type="match status" value="1"/>
</dbReference>
<dbReference type="GO" id="GO:0008270">
    <property type="term" value="F:zinc ion binding"/>
    <property type="evidence" value="ECO:0007669"/>
    <property type="project" value="InterPro"/>
</dbReference>
<dbReference type="InterPro" id="IPR001138">
    <property type="entry name" value="Zn2Cys6_DnaBD"/>
</dbReference>
<name>A0A1L9SI25_9EURO</name>
<accession>A0A1L9SI25</accession>
<feature type="region of interest" description="Disordered" evidence="6">
    <location>
        <begin position="723"/>
        <end position="767"/>
    </location>
</feature>
<dbReference type="GO" id="GO:0000981">
    <property type="term" value="F:DNA-binding transcription factor activity, RNA polymerase II-specific"/>
    <property type="evidence" value="ECO:0007669"/>
    <property type="project" value="InterPro"/>
</dbReference>
<feature type="compositionally biased region" description="Acidic residues" evidence="6">
    <location>
        <begin position="805"/>
        <end position="817"/>
    </location>
</feature>
<evidence type="ECO:0000313" key="9">
    <source>
        <dbReference type="Proteomes" id="UP000184188"/>
    </source>
</evidence>
<keyword evidence="4" id="KW-0804">Transcription</keyword>
<dbReference type="RefSeq" id="XP_022581281.1">
    <property type="nucleotide sequence ID" value="XM_022729379.1"/>
</dbReference>
<feature type="region of interest" description="Disordered" evidence="6">
    <location>
        <begin position="1"/>
        <end position="57"/>
    </location>
</feature>
<dbReference type="SMART" id="SM00066">
    <property type="entry name" value="GAL4"/>
    <property type="match status" value="1"/>
</dbReference>
<dbReference type="Pfam" id="PF11951">
    <property type="entry name" value="Fungal_trans_2"/>
    <property type="match status" value="1"/>
</dbReference>
<feature type="region of interest" description="Disordered" evidence="6">
    <location>
        <begin position="784"/>
        <end position="817"/>
    </location>
</feature>
<dbReference type="STRING" id="1073090.A0A1L9SI25"/>
<evidence type="ECO:0000256" key="5">
    <source>
        <dbReference type="ARBA" id="ARBA00023242"/>
    </source>
</evidence>
<evidence type="ECO:0000259" key="7">
    <source>
        <dbReference type="PROSITE" id="PS50048"/>
    </source>
</evidence>
<gene>
    <name evidence="8" type="ORF">ASPZODRAFT_66476</name>
</gene>
<dbReference type="InterPro" id="IPR036864">
    <property type="entry name" value="Zn2-C6_fun-type_DNA-bd_sf"/>
</dbReference>
<protein>
    <recommendedName>
        <fullName evidence="7">Zn(2)-C6 fungal-type domain-containing protein</fullName>
    </recommendedName>
</protein>
<feature type="domain" description="Zn(2)-C6 fungal-type" evidence="7">
    <location>
        <begin position="58"/>
        <end position="86"/>
    </location>
</feature>
<keyword evidence="3" id="KW-0238">DNA-binding</keyword>
<sequence length="1063" mass="117578">MAQREEKIEFSAGQSIQGPSETPEKGSLTTEEQTDIGNDDLTGNDPPRKGPKKRTKTGCLTCRKRRIKCGEEKPICNNCVKSKRECEGYAPRVIFKNPIGIYGGFRAGSASSTQMQPIPLKVPISPNYGDQPSQPQQRPAAGLRQPTIAPRPIIPSMSIQPFDRGDQGTTATASFHYPLVHTFRPYASVPSPPAKDASPSSFQSVLNHDNVQPQLGSEQSTNPLHWHEAPLPSLQPFQYHAADQILRQNSGAVHSIPIVSLESEYATALSQGLPGPLLPPPPQSPWQFPPINNPPPRDERALLQAYTGHVPFSPASHDTYVDLESDEYYDVESDAEAAERTEAEKFNHLSLIMRSATSDEPQLRSFTVHLDEPNILASYRPTLGSSPLNNPKTARIFVHFLQSTGPSLSIFERHPSDSSVILGAPVPTTRQGLWTYTMPLKALEHQALLQAILAISSLHIAMLQQGPQTVSMKHYHFALKKVGAAVGLPTRRKQIGTLAATLVLGYYEVLAADHFKWNSHVAGSAQLVREIDFAGLTRDLRAQRRRVRAQREQRAQERSFFGSNFISYPSEDDPFAEKEATVDENVVGSIMGRAVNYDNFGQVDDGSTQSPPQKHFTRKDIDDYRIQCDLYWWYCKQDMIQSLISGNRLFTPYHQWGQCPPRAGIGHLDAIYGSSDHLILLLARLTDFGYRDRSRKLRLAKKTGVEWRPGPALFRYMARFAPGGRPFPPQGPPGSHQAHGGPVRPPPAGMFGMPESQRGTPGIREDSPPMYGMIPTRGSVQLPSAFQQSEDHDRPPVPPSMGEGQDQEDEEAAYTEAEDEWNSILAAFDSFAVALGRDFLPLPPDSTPPIPTPFGPALQYRTNTIAVVWGFYYAGRIILHRLHPSMPPAMMVASGVVAGVTAGYAQIIGKILAGIYYPQRYNLEIGTLSPTIGTSLTEMTVPIFFAAVQYTDAAQRAWTISILRDISRLTGWRSSHAIAAGCENAWVVAARKGRGPPYQPTEQDGLLQSSQRDTVFQRGRNDPSVAENSERRFIAVSRSMRLHWAMGILSLEDDILSLDMDDR</sequence>
<evidence type="ECO:0000256" key="2">
    <source>
        <dbReference type="ARBA" id="ARBA00023015"/>
    </source>
</evidence>
<dbReference type="CDD" id="cd00067">
    <property type="entry name" value="GAL4"/>
    <property type="match status" value="1"/>
</dbReference>
<evidence type="ECO:0000313" key="8">
    <source>
        <dbReference type="EMBL" id="OJJ46771.1"/>
    </source>
</evidence>
<organism evidence="8 9">
    <name type="scientific">Penicilliopsis zonata CBS 506.65</name>
    <dbReference type="NCBI Taxonomy" id="1073090"/>
    <lineage>
        <taxon>Eukaryota</taxon>
        <taxon>Fungi</taxon>
        <taxon>Dikarya</taxon>
        <taxon>Ascomycota</taxon>
        <taxon>Pezizomycotina</taxon>
        <taxon>Eurotiomycetes</taxon>
        <taxon>Eurotiomycetidae</taxon>
        <taxon>Eurotiales</taxon>
        <taxon>Aspergillaceae</taxon>
        <taxon>Penicilliopsis</taxon>
    </lineage>
</organism>
<evidence type="ECO:0000256" key="6">
    <source>
        <dbReference type="SAM" id="MobiDB-lite"/>
    </source>
</evidence>
<dbReference type="GeneID" id="34615843"/>
<dbReference type="AlphaFoldDB" id="A0A1L9SI25"/>
<evidence type="ECO:0000256" key="1">
    <source>
        <dbReference type="ARBA" id="ARBA00004123"/>
    </source>
</evidence>